<reference evidence="3" key="2">
    <citation type="journal article" date="2021" name="PeerJ">
        <title>Extensive microbial diversity within the chicken gut microbiome revealed by metagenomics and culture.</title>
        <authorList>
            <person name="Gilroy R."/>
            <person name="Ravi A."/>
            <person name="Getino M."/>
            <person name="Pursley I."/>
            <person name="Horton D.L."/>
            <person name="Alikhan N.F."/>
            <person name="Baker D."/>
            <person name="Gharbi K."/>
            <person name="Hall N."/>
            <person name="Watson M."/>
            <person name="Adriaenssens E.M."/>
            <person name="Foster-Nyarko E."/>
            <person name="Jarju S."/>
            <person name="Secka A."/>
            <person name="Antonio M."/>
            <person name="Oren A."/>
            <person name="Chaudhuri R.R."/>
            <person name="La Ragione R."/>
            <person name="Hildebrand F."/>
            <person name="Pallen M.J."/>
        </authorList>
    </citation>
    <scope>NUCLEOTIDE SEQUENCE</scope>
    <source>
        <strain evidence="3">ChiSjej6B24-2974</strain>
    </source>
</reference>
<evidence type="ECO:0000313" key="3">
    <source>
        <dbReference type="EMBL" id="HIQ81603.1"/>
    </source>
</evidence>
<protein>
    <recommendedName>
        <fullName evidence="5">DUF4342 domain-containing protein</fullName>
    </recommendedName>
</protein>
<gene>
    <name evidence="3" type="ORF">IAA52_00715</name>
</gene>
<dbReference type="Proteomes" id="UP000824260">
    <property type="component" value="Unassembled WGS sequence"/>
</dbReference>
<dbReference type="InterPro" id="IPR009060">
    <property type="entry name" value="UBA-like_sf"/>
</dbReference>
<keyword evidence="2" id="KW-1133">Transmembrane helix</keyword>
<comment type="caution">
    <text evidence="3">The sequence shown here is derived from an EMBL/GenBank/DDBJ whole genome shotgun (WGS) entry which is preliminary data.</text>
</comment>
<feature type="region of interest" description="Disordered" evidence="1">
    <location>
        <begin position="49"/>
        <end position="74"/>
    </location>
</feature>
<evidence type="ECO:0000313" key="4">
    <source>
        <dbReference type="Proteomes" id="UP000824260"/>
    </source>
</evidence>
<reference evidence="3" key="1">
    <citation type="submission" date="2020-10" db="EMBL/GenBank/DDBJ databases">
        <authorList>
            <person name="Gilroy R."/>
        </authorList>
    </citation>
    <scope>NUCLEOTIDE SEQUENCE</scope>
    <source>
        <strain evidence="3">ChiSjej6B24-2974</strain>
    </source>
</reference>
<feature type="transmembrane region" description="Helical" evidence="2">
    <location>
        <begin position="113"/>
        <end position="140"/>
    </location>
</feature>
<name>A0A9D0ZJ50_9FIRM</name>
<dbReference type="EMBL" id="DVFZ01000010">
    <property type="protein sequence ID" value="HIQ81603.1"/>
    <property type="molecule type" value="Genomic_DNA"/>
</dbReference>
<dbReference type="AlphaFoldDB" id="A0A9D0ZJ50"/>
<dbReference type="Gene3D" id="1.10.8.10">
    <property type="entry name" value="DNA helicase RuvA subunit, C-terminal domain"/>
    <property type="match status" value="1"/>
</dbReference>
<dbReference type="SUPFAM" id="SSF46934">
    <property type="entry name" value="UBA-like"/>
    <property type="match status" value="1"/>
</dbReference>
<proteinExistence type="predicted"/>
<evidence type="ECO:0000256" key="2">
    <source>
        <dbReference type="SAM" id="Phobius"/>
    </source>
</evidence>
<sequence>MTNYEMVELLRQKANVSYEEAKAALEAANWDLLDAIVLLEREGKVPENDARFSTKAESGEKDKEREEKQKKRDGAFKDGARTVGGIFRRMLNYGNRNFIVASRDGKEVISLPLTAFVLLLLIPPITLWLMVVLMVIGLFFGLRYSLRGDHPANEKVNEYIHKAEGAAERVKQEWQEKDGDASK</sequence>
<keyword evidence="2" id="KW-0472">Membrane</keyword>
<evidence type="ECO:0008006" key="5">
    <source>
        <dbReference type="Google" id="ProtNLM"/>
    </source>
</evidence>
<accession>A0A9D0ZJ50</accession>
<keyword evidence="2" id="KW-0812">Transmembrane</keyword>
<organism evidence="3 4">
    <name type="scientific">Candidatus Pullichristensenella stercorigallinarum</name>
    <dbReference type="NCBI Taxonomy" id="2840909"/>
    <lineage>
        <taxon>Bacteria</taxon>
        <taxon>Bacillati</taxon>
        <taxon>Bacillota</taxon>
        <taxon>Clostridia</taxon>
        <taxon>Candidatus Pullichristensenella</taxon>
    </lineage>
</organism>
<evidence type="ECO:0000256" key="1">
    <source>
        <dbReference type="SAM" id="MobiDB-lite"/>
    </source>
</evidence>